<dbReference type="PRINTS" id="PR00359">
    <property type="entry name" value="BP450"/>
</dbReference>
<dbReference type="GO" id="GO:0005506">
    <property type="term" value="F:iron ion binding"/>
    <property type="evidence" value="ECO:0007669"/>
    <property type="project" value="InterPro"/>
</dbReference>
<accession>A0A2S8B636</accession>
<dbReference type="Gene3D" id="1.10.630.10">
    <property type="entry name" value="Cytochrome P450"/>
    <property type="match status" value="1"/>
</dbReference>
<protein>
    <submittedName>
        <fullName evidence="3">Cytochrome P450</fullName>
    </submittedName>
</protein>
<name>A0A2S8B636_9SPHN</name>
<dbReference type="CDD" id="cd11035">
    <property type="entry name" value="P450cam-like"/>
    <property type="match status" value="1"/>
</dbReference>
<reference evidence="4" key="1">
    <citation type="submission" date="2017-11" db="EMBL/GenBank/DDBJ databases">
        <title>The complete genome sequence of Sphingopyxis pomeranensis sp. nov. strain WS5A3p.</title>
        <authorList>
            <person name="Kaminski M.A."/>
        </authorList>
    </citation>
    <scope>NUCLEOTIDE SEQUENCE [LARGE SCALE GENOMIC DNA]</scope>
    <source>
        <strain evidence="4">WS5A3p</strain>
    </source>
</reference>
<dbReference type="RefSeq" id="WP_105997981.1">
    <property type="nucleotide sequence ID" value="NZ_CM009578.1"/>
</dbReference>
<keyword evidence="2" id="KW-0408">Iron</keyword>
<dbReference type="PRINTS" id="PR00385">
    <property type="entry name" value="P450"/>
</dbReference>
<evidence type="ECO:0000256" key="2">
    <source>
        <dbReference type="RuleBase" id="RU000461"/>
    </source>
</evidence>
<dbReference type="Proteomes" id="UP000238954">
    <property type="component" value="Chromosome"/>
</dbReference>
<dbReference type="InterPro" id="IPR017972">
    <property type="entry name" value="Cyt_P450_CS"/>
</dbReference>
<dbReference type="GO" id="GO:0020037">
    <property type="term" value="F:heme binding"/>
    <property type="evidence" value="ECO:0007669"/>
    <property type="project" value="InterPro"/>
</dbReference>
<dbReference type="PANTHER" id="PTHR46696">
    <property type="entry name" value="P450, PUTATIVE (EUROFUNG)-RELATED"/>
    <property type="match status" value="1"/>
</dbReference>
<comment type="caution">
    <text evidence="3">The sequence shown here is derived from an EMBL/GenBank/DDBJ whole genome shotgun (WGS) entry which is preliminary data.</text>
</comment>
<dbReference type="InterPro" id="IPR036396">
    <property type="entry name" value="Cyt_P450_sf"/>
</dbReference>
<evidence type="ECO:0000313" key="3">
    <source>
        <dbReference type="EMBL" id="PQM27719.1"/>
    </source>
</evidence>
<dbReference type="InterPro" id="IPR002397">
    <property type="entry name" value="Cyt_P450_B"/>
</dbReference>
<sequence>MDNATTDAAPIIGLPDHVPMALVRRAPSPGFAPETCPYQQYAAMHDEPRVQFMPPDFMRPNGSWTISRGEDVRYVLQHPELFSSQGIAGFSMFLGQSWPLIPLELDPPEHTKYRTLLNGIFSPAKIKALEEGVRARAVSLIDAVVAQGGCEFVDAFAKPFPVSIFMQIMGLPDGDFNLLVKYEQLLLHSETMEQRVEGARGFYDYLLDLIAKRRADPGDDLAGFVIQSEIDGRPLNDEEVMGIYYLLVVAGLDTVAASLGLHFAHLATHPEDQARLRANPDLIRDAVEEFLRRYAIVSTTRFATQDTELAGVAIKKGDRLTISTMAPSLDPAEFANPLDVDIERSPNRHVAFSFGPHRCIGSHLARREMIVAIEEWLKRVPPFRVEGDVEVPVKAGGLMCVERLPLVWG</sequence>
<gene>
    <name evidence="3" type="ORF">CVO77_03905</name>
</gene>
<keyword evidence="2" id="KW-0560">Oxidoreductase</keyword>
<keyword evidence="2" id="KW-0479">Metal-binding</keyword>
<dbReference type="AlphaFoldDB" id="A0A2S8B636"/>
<evidence type="ECO:0000313" key="4">
    <source>
        <dbReference type="Proteomes" id="UP000238954"/>
    </source>
</evidence>
<organism evidence="3 4">
    <name type="scientific">Sphingopyxis lindanitolerans</name>
    <dbReference type="NCBI Taxonomy" id="2054227"/>
    <lineage>
        <taxon>Bacteria</taxon>
        <taxon>Pseudomonadati</taxon>
        <taxon>Pseudomonadota</taxon>
        <taxon>Alphaproteobacteria</taxon>
        <taxon>Sphingomonadales</taxon>
        <taxon>Sphingomonadaceae</taxon>
        <taxon>Sphingopyxis</taxon>
    </lineage>
</organism>
<comment type="similarity">
    <text evidence="1 2">Belongs to the cytochrome P450 family.</text>
</comment>
<proteinExistence type="inferred from homology"/>
<keyword evidence="2" id="KW-0349">Heme</keyword>
<keyword evidence="4" id="KW-1185">Reference proteome</keyword>
<dbReference type="Pfam" id="PF00067">
    <property type="entry name" value="p450"/>
    <property type="match status" value="1"/>
</dbReference>
<dbReference type="GO" id="GO:0016705">
    <property type="term" value="F:oxidoreductase activity, acting on paired donors, with incorporation or reduction of molecular oxygen"/>
    <property type="evidence" value="ECO:0007669"/>
    <property type="project" value="InterPro"/>
</dbReference>
<dbReference type="GO" id="GO:0004497">
    <property type="term" value="F:monooxygenase activity"/>
    <property type="evidence" value="ECO:0007669"/>
    <property type="project" value="UniProtKB-KW"/>
</dbReference>
<dbReference type="PANTHER" id="PTHR46696:SF6">
    <property type="entry name" value="P450, PUTATIVE (EUROFUNG)-RELATED"/>
    <property type="match status" value="1"/>
</dbReference>
<dbReference type="InterPro" id="IPR001128">
    <property type="entry name" value="Cyt_P450"/>
</dbReference>
<dbReference type="EMBL" id="PHFW01000002">
    <property type="protein sequence ID" value="PQM27719.1"/>
    <property type="molecule type" value="Genomic_DNA"/>
</dbReference>
<dbReference type="PROSITE" id="PS00086">
    <property type="entry name" value="CYTOCHROME_P450"/>
    <property type="match status" value="1"/>
</dbReference>
<keyword evidence="2" id="KW-0503">Monooxygenase</keyword>
<dbReference type="OrthoDB" id="5522954at2"/>
<dbReference type="SUPFAM" id="SSF48264">
    <property type="entry name" value="Cytochrome P450"/>
    <property type="match status" value="1"/>
</dbReference>
<evidence type="ECO:0000256" key="1">
    <source>
        <dbReference type="ARBA" id="ARBA00010617"/>
    </source>
</evidence>